<protein>
    <submittedName>
        <fullName evidence="9">LTA synthase family protein</fullName>
    </submittedName>
</protein>
<evidence type="ECO:0000256" key="4">
    <source>
        <dbReference type="ARBA" id="ARBA00022692"/>
    </source>
</evidence>
<feature type="domain" description="Sulfatase N-terminal" evidence="8">
    <location>
        <begin position="266"/>
        <end position="580"/>
    </location>
</feature>
<feature type="transmembrane region" description="Helical" evidence="7">
    <location>
        <begin position="178"/>
        <end position="201"/>
    </location>
</feature>
<dbReference type="InterPro" id="IPR017850">
    <property type="entry name" value="Alkaline_phosphatase_core_sf"/>
</dbReference>
<dbReference type="InterPro" id="IPR050448">
    <property type="entry name" value="OpgB/LTA_synthase_biosynth"/>
</dbReference>
<dbReference type="GO" id="GO:0005886">
    <property type="term" value="C:plasma membrane"/>
    <property type="evidence" value="ECO:0007669"/>
    <property type="project" value="UniProtKB-SubCell"/>
</dbReference>
<dbReference type="Proteomes" id="UP000298642">
    <property type="component" value="Chromosome"/>
</dbReference>
<feature type="transmembrane region" description="Helical" evidence="7">
    <location>
        <begin position="148"/>
        <end position="166"/>
    </location>
</feature>
<feature type="transmembrane region" description="Helical" evidence="7">
    <location>
        <begin position="63"/>
        <end position="85"/>
    </location>
</feature>
<evidence type="ECO:0000256" key="2">
    <source>
        <dbReference type="ARBA" id="ARBA00004936"/>
    </source>
</evidence>
<dbReference type="SUPFAM" id="SSF53649">
    <property type="entry name" value="Alkaline phosphatase-like"/>
    <property type="match status" value="1"/>
</dbReference>
<name>A0A4D7ANA1_9FIRM</name>
<feature type="transmembrane region" description="Helical" evidence="7">
    <location>
        <begin position="29"/>
        <end position="51"/>
    </location>
</feature>
<keyword evidence="3" id="KW-1003">Cell membrane</keyword>
<dbReference type="KEGG" id="obj:EIO64_06355"/>
<sequence>MEVFCVCGNPTRKDRLLLKLHDHFPKVRLPLWATLLAAVLLAGAITLLALWCQPNALRSVLAVFRAQPLLIILNCLPVGMLLLVFTCLLRNVFFAGALANFAVCALSIANRIKIEVRDEPVFPRDFALLKEAGSAVGTYDIQFPVPSIAAVVVFSLVLVALGLFVGSRPFPIARLRGWVGSLLGAAASFAVLAGLILTVYASNDLYNSFRVSNAYYIPSVFNELGFPYCFCHQFTTYPVDKPEGFSRSEAAGWDQGGDTGLGKDVNVIMVMDEAFSDITDSDAFAFTAENDPLPNLHALREDPHAVAGHIVVPGFAGGTANTEFDVLTGMQTNALAAGTTSSFRVVNRNLDSLFRVFGGDGYHTSFFHPGDDWFYNRENVYRWFGAEETVFADQMEALAYKGRWVTDDYMAGLIEQEFADTVAAGETLFHYTTTIQNHMSYTLDKYGESYAYPEVPLNTAVSDEVETLLRVYTEGARDADAMLGRLVDTFSAVEEPVVLVFFGDHLPYLGDNQLAYAELGFTARPEWDALTSYETPYVIWANDAAAQALDWEAAVASLDLPEDGRLSASFLGAAVLELTGRTGESPWFDFLNQLRRELPVVQKQAYQLADGTVTDQLTEEQAAKIAKWRQWSYYKLMYKEID</sequence>
<evidence type="ECO:0000256" key="3">
    <source>
        <dbReference type="ARBA" id="ARBA00022475"/>
    </source>
</evidence>
<comment type="pathway">
    <text evidence="2">Cell wall biogenesis; lipoteichoic acid biosynthesis.</text>
</comment>
<keyword evidence="4 7" id="KW-0812">Transmembrane</keyword>
<feature type="transmembrane region" description="Helical" evidence="7">
    <location>
        <begin position="92"/>
        <end position="112"/>
    </location>
</feature>
<dbReference type="Gene3D" id="3.40.720.10">
    <property type="entry name" value="Alkaline Phosphatase, subunit A"/>
    <property type="match status" value="1"/>
</dbReference>
<dbReference type="CDD" id="cd16015">
    <property type="entry name" value="LTA_synthase"/>
    <property type="match status" value="1"/>
</dbReference>
<gene>
    <name evidence="9" type="ORF">EIO64_06355</name>
</gene>
<evidence type="ECO:0000259" key="8">
    <source>
        <dbReference type="Pfam" id="PF00884"/>
    </source>
</evidence>
<evidence type="ECO:0000256" key="1">
    <source>
        <dbReference type="ARBA" id="ARBA00004651"/>
    </source>
</evidence>
<reference evidence="10" key="1">
    <citation type="submission" date="2018-12" db="EMBL/GenBank/DDBJ databases">
        <title>Dusodibacter welbiota gen. nov., sp. nov., isolated from human faeces and emended description of the Oscillibacter genus.</title>
        <authorList>
            <person name="Le Roy T."/>
            <person name="Van der Smissen P."/>
            <person name="Delzenne N."/>
            <person name="Muccioli G."/>
            <person name="Collet J.F."/>
            <person name="Cani P.D."/>
        </authorList>
    </citation>
    <scope>NUCLEOTIDE SEQUENCE [LARGE SCALE GENOMIC DNA]</scope>
    <source>
        <strain evidence="10">J115</strain>
    </source>
</reference>
<proteinExistence type="predicted"/>
<evidence type="ECO:0000313" key="10">
    <source>
        <dbReference type="Proteomes" id="UP000298642"/>
    </source>
</evidence>
<organism evidence="9 10">
    <name type="scientific">Dysosmobacter welbionis</name>
    <dbReference type="NCBI Taxonomy" id="2093857"/>
    <lineage>
        <taxon>Bacteria</taxon>
        <taxon>Bacillati</taxon>
        <taxon>Bacillota</taxon>
        <taxon>Clostridia</taxon>
        <taxon>Eubacteriales</taxon>
        <taxon>Oscillospiraceae</taxon>
        <taxon>Dysosmobacter</taxon>
    </lineage>
</organism>
<comment type="subcellular location">
    <subcellularLocation>
        <location evidence="1">Cell membrane</location>
        <topology evidence="1">Multi-pass membrane protein</topology>
    </subcellularLocation>
</comment>
<evidence type="ECO:0000256" key="6">
    <source>
        <dbReference type="ARBA" id="ARBA00023136"/>
    </source>
</evidence>
<keyword evidence="6 7" id="KW-0472">Membrane</keyword>
<keyword evidence="10" id="KW-1185">Reference proteome</keyword>
<keyword evidence="5 7" id="KW-1133">Transmembrane helix</keyword>
<dbReference type="PANTHER" id="PTHR47371:SF3">
    <property type="entry name" value="PHOSPHOGLYCEROL TRANSFERASE I"/>
    <property type="match status" value="1"/>
</dbReference>
<evidence type="ECO:0000256" key="7">
    <source>
        <dbReference type="SAM" id="Phobius"/>
    </source>
</evidence>
<dbReference type="Pfam" id="PF00884">
    <property type="entry name" value="Sulfatase"/>
    <property type="match status" value="1"/>
</dbReference>
<evidence type="ECO:0000313" key="9">
    <source>
        <dbReference type="EMBL" id="QCI58895.1"/>
    </source>
</evidence>
<dbReference type="InterPro" id="IPR000917">
    <property type="entry name" value="Sulfatase_N"/>
</dbReference>
<dbReference type="AlphaFoldDB" id="A0A4D7ANA1"/>
<dbReference type="PANTHER" id="PTHR47371">
    <property type="entry name" value="LIPOTEICHOIC ACID SYNTHASE"/>
    <property type="match status" value="1"/>
</dbReference>
<dbReference type="EMBL" id="CP034413">
    <property type="protein sequence ID" value="QCI58895.1"/>
    <property type="molecule type" value="Genomic_DNA"/>
</dbReference>
<evidence type="ECO:0000256" key="5">
    <source>
        <dbReference type="ARBA" id="ARBA00022989"/>
    </source>
</evidence>
<accession>A0A4D7ANA1</accession>